<dbReference type="SUPFAM" id="SSF52821">
    <property type="entry name" value="Rhodanese/Cell cycle control phosphatase"/>
    <property type="match status" value="1"/>
</dbReference>
<dbReference type="Pfam" id="PF00581">
    <property type="entry name" value="Rhodanese"/>
    <property type="match status" value="1"/>
</dbReference>
<accession>Q1ARX6</accession>
<dbReference type="STRING" id="266117.Rxyl_2942"/>
<name>Q1ARX6_RUBXD</name>
<feature type="domain" description="Rhodanese" evidence="2">
    <location>
        <begin position="17"/>
        <end position="111"/>
    </location>
</feature>
<feature type="region of interest" description="Disordered" evidence="1">
    <location>
        <begin position="347"/>
        <end position="369"/>
    </location>
</feature>
<evidence type="ECO:0000259" key="2">
    <source>
        <dbReference type="PROSITE" id="PS50206"/>
    </source>
</evidence>
<dbReference type="HOGENOM" id="CLU_749834_0_0_11"/>
<evidence type="ECO:0000313" key="4">
    <source>
        <dbReference type="Proteomes" id="UP000006637"/>
    </source>
</evidence>
<dbReference type="Gene3D" id="3.40.250.10">
    <property type="entry name" value="Rhodanese-like domain"/>
    <property type="match status" value="1"/>
</dbReference>
<dbReference type="PROSITE" id="PS50206">
    <property type="entry name" value="RHODANESE_3"/>
    <property type="match status" value="1"/>
</dbReference>
<dbReference type="eggNOG" id="COG0607">
    <property type="taxonomic scope" value="Bacteria"/>
</dbReference>
<keyword evidence="4" id="KW-1185">Reference proteome</keyword>
<sequence>MAEGKIDPKTLREMLERGEPATVVVVRKGEDRAEWSIPGGIHFDAYDALNAGDERAMEGLEAPRGALVATVCGRGRSSAVAAELLRRKGHEVFSLEGGMQAWSLAWNTADVPMPGTRAGGDTGTAHREGVPLLRRRVRRRSPRHRRRPGAGGVRPAGRRTRLADNPRAGHPRTRRPPLPFSEAGEGGRGRVARTGRCAGLLPAFAHRRRRHGADRLFEADGHPHAGAHRREHELPAGRRSAVHRRHALPPDGRQARPGGDAGGSQRKGARPLRFRAPLARPAAPTLVLPGHTSEPVPFDGEPISASLSEARGEIGPLLEDEDRFVEKVAGGASPTPENYERIVELERAGEQPEGDPTELEACANRCATG</sequence>
<gene>
    <name evidence="3" type="ordered locus">Rxyl_2942</name>
</gene>
<dbReference type="Proteomes" id="UP000006637">
    <property type="component" value="Chromosome"/>
</dbReference>
<feature type="region of interest" description="Disordered" evidence="1">
    <location>
        <begin position="115"/>
        <end position="193"/>
    </location>
</feature>
<dbReference type="KEGG" id="rxy:Rxyl_2942"/>
<dbReference type="AlphaFoldDB" id="Q1ARX6"/>
<feature type="compositionally biased region" description="Low complexity" evidence="1">
    <location>
        <begin position="274"/>
        <end position="289"/>
    </location>
</feature>
<reference evidence="3 4" key="1">
    <citation type="submission" date="2006-06" db="EMBL/GenBank/DDBJ databases">
        <title>Complete sequence of Rubrobacter xylanophilus DSM 9941.</title>
        <authorList>
            <consortium name="US DOE Joint Genome Institute"/>
            <person name="Copeland A."/>
            <person name="Lucas S."/>
            <person name="Lapidus A."/>
            <person name="Barry K."/>
            <person name="Detter J.C."/>
            <person name="Glavina del Rio T."/>
            <person name="Hammon N."/>
            <person name="Israni S."/>
            <person name="Dalin E."/>
            <person name="Tice H."/>
            <person name="Pitluck S."/>
            <person name="Munk A.C."/>
            <person name="Brettin T."/>
            <person name="Bruce D."/>
            <person name="Han C."/>
            <person name="Tapia R."/>
            <person name="Gilna P."/>
            <person name="Schmutz J."/>
            <person name="Larimer F."/>
            <person name="Land M."/>
            <person name="Hauser L."/>
            <person name="Kyrpides N."/>
            <person name="Lykidis A."/>
            <person name="da Costa M.S."/>
            <person name="Rainey F.A."/>
            <person name="Empadinhas N."/>
            <person name="Jolivet E."/>
            <person name="Battista J.R."/>
            <person name="Richardson P."/>
        </authorList>
    </citation>
    <scope>NUCLEOTIDE SEQUENCE [LARGE SCALE GENOMIC DNA]</scope>
    <source>
        <strain evidence="4">DSM 9941 / NBRC 16129 / PRD-1</strain>
    </source>
</reference>
<dbReference type="EMBL" id="CP000386">
    <property type="protein sequence ID" value="ABG05852.1"/>
    <property type="molecule type" value="Genomic_DNA"/>
</dbReference>
<dbReference type="SMART" id="SM00450">
    <property type="entry name" value="RHOD"/>
    <property type="match status" value="1"/>
</dbReference>
<feature type="region of interest" description="Disordered" evidence="1">
    <location>
        <begin position="218"/>
        <end position="303"/>
    </location>
</feature>
<dbReference type="InterPro" id="IPR036873">
    <property type="entry name" value="Rhodanese-like_dom_sf"/>
</dbReference>
<feature type="compositionally biased region" description="Basic residues" evidence="1">
    <location>
        <begin position="133"/>
        <end position="148"/>
    </location>
</feature>
<dbReference type="InterPro" id="IPR001763">
    <property type="entry name" value="Rhodanese-like_dom"/>
</dbReference>
<evidence type="ECO:0000313" key="3">
    <source>
        <dbReference type="EMBL" id="ABG05852.1"/>
    </source>
</evidence>
<organism evidence="3 4">
    <name type="scientific">Rubrobacter xylanophilus (strain DSM 9941 / JCM 11954 / NBRC 16129 / PRD-1)</name>
    <dbReference type="NCBI Taxonomy" id="266117"/>
    <lineage>
        <taxon>Bacteria</taxon>
        <taxon>Bacillati</taxon>
        <taxon>Actinomycetota</taxon>
        <taxon>Rubrobacteria</taxon>
        <taxon>Rubrobacterales</taxon>
        <taxon>Rubrobacteraceae</taxon>
        <taxon>Rubrobacter</taxon>
    </lineage>
</organism>
<feature type="compositionally biased region" description="Basic and acidic residues" evidence="1">
    <location>
        <begin position="218"/>
        <end position="236"/>
    </location>
</feature>
<protein>
    <submittedName>
        <fullName evidence="3">Rhodanese-like protein</fullName>
    </submittedName>
</protein>
<dbReference type="OrthoDB" id="9800872at2"/>
<evidence type="ECO:0000256" key="1">
    <source>
        <dbReference type="SAM" id="MobiDB-lite"/>
    </source>
</evidence>
<proteinExistence type="predicted"/>